<dbReference type="GO" id="GO:0016020">
    <property type="term" value="C:membrane"/>
    <property type="evidence" value="ECO:0007669"/>
    <property type="project" value="UniProtKB-SubCell"/>
</dbReference>
<dbReference type="Pfam" id="PF04082">
    <property type="entry name" value="Fungal_trans"/>
    <property type="match status" value="1"/>
</dbReference>
<dbReference type="GO" id="GO:0003677">
    <property type="term" value="F:DNA binding"/>
    <property type="evidence" value="ECO:0007669"/>
    <property type="project" value="UniProtKB-KW"/>
</dbReference>
<proteinExistence type="inferred from homology"/>
<dbReference type="GO" id="GO:0006351">
    <property type="term" value="P:DNA-templated transcription"/>
    <property type="evidence" value="ECO:0007669"/>
    <property type="project" value="InterPro"/>
</dbReference>
<dbReference type="SUPFAM" id="SSF103473">
    <property type="entry name" value="MFS general substrate transporter"/>
    <property type="match status" value="1"/>
</dbReference>
<feature type="transmembrane region" description="Helical" evidence="14">
    <location>
        <begin position="186"/>
        <end position="206"/>
    </location>
</feature>
<dbReference type="SUPFAM" id="SSF57701">
    <property type="entry name" value="Zn2/Cys6 DNA-binding domain"/>
    <property type="match status" value="1"/>
</dbReference>
<dbReference type="SMART" id="SM00066">
    <property type="entry name" value="GAL4"/>
    <property type="match status" value="1"/>
</dbReference>
<dbReference type="GO" id="GO:0008270">
    <property type="term" value="F:zinc ion binding"/>
    <property type="evidence" value="ECO:0007669"/>
    <property type="project" value="InterPro"/>
</dbReference>
<feature type="transmembrane region" description="Helical" evidence="14">
    <location>
        <begin position="245"/>
        <end position="268"/>
    </location>
</feature>
<keyword evidence="16" id="KW-1185">Reference proteome</keyword>
<feature type="transmembrane region" description="Helical" evidence="14">
    <location>
        <begin position="280"/>
        <end position="305"/>
    </location>
</feature>
<feature type="region of interest" description="Disordered" evidence="13">
    <location>
        <begin position="1"/>
        <end position="22"/>
    </location>
</feature>
<dbReference type="GO" id="GO:0022857">
    <property type="term" value="F:transmembrane transporter activity"/>
    <property type="evidence" value="ECO:0007669"/>
    <property type="project" value="InterPro"/>
</dbReference>
<dbReference type="GO" id="GO:0000981">
    <property type="term" value="F:DNA-binding transcription factor activity, RNA polymerase II-specific"/>
    <property type="evidence" value="ECO:0007669"/>
    <property type="project" value="InterPro"/>
</dbReference>
<keyword evidence="8" id="KW-0805">Transcription regulation</keyword>
<dbReference type="PROSITE" id="PS50850">
    <property type="entry name" value="MFS"/>
    <property type="match status" value="1"/>
</dbReference>
<evidence type="ECO:0000256" key="2">
    <source>
        <dbReference type="ARBA" id="ARBA00010992"/>
    </source>
</evidence>
<feature type="compositionally biased region" description="Polar residues" evidence="13">
    <location>
        <begin position="1"/>
        <end position="15"/>
    </location>
</feature>
<keyword evidence="9" id="KW-0238">DNA-binding</keyword>
<dbReference type="GO" id="GO:0009893">
    <property type="term" value="P:positive regulation of metabolic process"/>
    <property type="evidence" value="ECO:0007669"/>
    <property type="project" value="UniProtKB-ARBA"/>
</dbReference>
<evidence type="ECO:0000256" key="5">
    <source>
        <dbReference type="ARBA" id="ARBA00022692"/>
    </source>
</evidence>
<keyword evidence="5 14" id="KW-0812">Transmembrane</keyword>
<evidence type="ECO:0000256" key="4">
    <source>
        <dbReference type="ARBA" id="ARBA00022597"/>
    </source>
</evidence>
<evidence type="ECO:0000256" key="6">
    <source>
        <dbReference type="ARBA" id="ARBA00022723"/>
    </source>
</evidence>
<dbReference type="Gene3D" id="1.20.1250.20">
    <property type="entry name" value="MFS general substrate transporter like domains"/>
    <property type="match status" value="1"/>
</dbReference>
<organism evidence="15 16">
    <name type="scientific">Aspergillus terreus</name>
    <dbReference type="NCBI Taxonomy" id="33178"/>
    <lineage>
        <taxon>Eukaryota</taxon>
        <taxon>Fungi</taxon>
        <taxon>Dikarya</taxon>
        <taxon>Ascomycota</taxon>
        <taxon>Pezizomycotina</taxon>
        <taxon>Eurotiomycetes</taxon>
        <taxon>Eurotiomycetidae</taxon>
        <taxon>Eurotiales</taxon>
        <taxon>Aspergillaceae</taxon>
        <taxon>Aspergillus</taxon>
        <taxon>Aspergillus subgen. Circumdati</taxon>
    </lineage>
</organism>
<evidence type="ECO:0000256" key="1">
    <source>
        <dbReference type="ARBA" id="ARBA00004141"/>
    </source>
</evidence>
<name>A0A5M3YPP7_ASPTE</name>
<dbReference type="Pfam" id="PF00083">
    <property type="entry name" value="Sugar_tr"/>
    <property type="match status" value="1"/>
</dbReference>
<keyword evidence="4" id="KW-0762">Sugar transport</keyword>
<evidence type="ECO:0000256" key="14">
    <source>
        <dbReference type="SAM" id="Phobius"/>
    </source>
</evidence>
<comment type="similarity">
    <text evidence="2">Belongs to the major facilitator superfamily. Sugar transporter (TC 2.A.1.1) family.</text>
</comment>
<feature type="transmembrane region" description="Helical" evidence="14">
    <location>
        <begin position="464"/>
        <end position="485"/>
    </location>
</feature>
<keyword evidence="3" id="KW-0813">Transport</keyword>
<evidence type="ECO:0000256" key="13">
    <source>
        <dbReference type="SAM" id="MobiDB-lite"/>
    </source>
</evidence>
<keyword evidence="12" id="KW-0539">Nucleus</keyword>
<sequence>MSASTERIITNSHSFSEVYPPHRMEPHAKLAKGNEPLDGMESFPSFSHTEQSTPNSATLSRTDTAVFTEQLATALPELQPLESPAKAATRAEQKLTFLHGCRLYPKAIAWSFILSSTLIMEGFDTLLIFNFFAFPAFKRRYGTPTPGSGYQIPSKWQFGLTTAAEAGEIVGLLANGYLADRIGYRWTMVSALAFLFLSIFLAFFAVNIRMLLAAQILCGIPWGVFQTLSTTYAAEVMPIMLRAYLLSNVNLCWILGQLMATGILRSLIDNTSQWSYRIPFALQWAVGLPILVAVIFAPESPWWLIRHGRQHDAQRSLTRLTRKGKVNLDQTMAMINRTNEIEKFLKKSDRGISYLDAFKGVDRRRTEITCMVWIAQQVCGTSLMGWASTFYQEAGFSVENAFNLSVGIYGIAILAAVISWSLLSRFGRRRLYLCGLSALLAILLAGGIVGTLRTSRAQLWTLGSLLLSLTFVYDMTIGPVCYVLVAEIPSTRLRVKTVVLARTAYNLAGILINWMTPHMLSPDAWAWKGKSCFFFAGTTAVCLVWCYWRLPETFGLSYLEIDILFERKAKTSKFRELRANLESSGYFSIRNPAEMHHLMDAAPTTQNRRATRSSLACLPCRSRHAKCDGKRPSCGRCSEVGSQCSYARSRRGGLDRAALAERRKRMASGVYTEPVDHSSSERATAVRAEECTTELLPVDVRHESDMVDIDHGDSNPTRQHGFAPLVAALRFMGNIYNSREWSIPLKDDIETSLSTLSPSDPIQVQCRILYSVALFWYDYKAEAKSQMDRAARLAIDLQMFRPEFAASRGGDHQVQRESWRRTWWMLYILDAYYAGTLGTMNFRVMNIDVTAELPCDEADYESGVSINTVPPTGLCRDSSCATLQNIPTPKTLQEFNNREFLPNNVHFSSFAYLIGAVQCAAAAISITPKVAAAEDSTHLIQAVDCSLDGWRLLLPPERKNVMNENGEIDELMFQAQLLTHVSTIGLHRPLSALKFNAIENVSSCAREPQLDTPTPDLVNVHTARVLRAVEAQIRLLALPVRRFHHTPFTTCMVSEGTLALLSACSALFKGKDLAIARDQIRMTLGCLKVLGEVWPRTARNVREIQTIAQCVLGLGQGASYHSTPGSSELPSFGADGISLDSTNGGLSTDDNELGTALGAIDDLCGWYNLGDLDDLPWGMSNGL</sequence>
<dbReference type="EMBL" id="BLJY01000001">
    <property type="protein sequence ID" value="GFF12791.1"/>
    <property type="molecule type" value="Genomic_DNA"/>
</dbReference>
<dbReference type="NCBIfam" id="TIGR00879">
    <property type="entry name" value="SP"/>
    <property type="match status" value="1"/>
</dbReference>
<feature type="transmembrane region" description="Helical" evidence="14">
    <location>
        <begin position="430"/>
        <end position="452"/>
    </location>
</feature>
<dbReference type="PROSITE" id="PS50048">
    <property type="entry name" value="ZN2_CY6_FUNGAL_2"/>
    <property type="match status" value="1"/>
</dbReference>
<evidence type="ECO:0000256" key="12">
    <source>
        <dbReference type="ARBA" id="ARBA00023242"/>
    </source>
</evidence>
<evidence type="ECO:0000313" key="15">
    <source>
        <dbReference type="EMBL" id="GFF12791.1"/>
    </source>
</evidence>
<dbReference type="Proteomes" id="UP000452235">
    <property type="component" value="Unassembled WGS sequence"/>
</dbReference>
<feature type="transmembrane region" description="Helical" evidence="14">
    <location>
        <begin position="368"/>
        <end position="389"/>
    </location>
</feature>
<protein>
    <submittedName>
        <fullName evidence="15">Maltose permease</fullName>
    </submittedName>
</protein>
<dbReference type="PANTHER" id="PTHR47431:SF4">
    <property type="entry name" value="ZN(II)2CYS6 TRANSCRIPTION FACTOR (EUROFUNG)"/>
    <property type="match status" value="1"/>
</dbReference>
<dbReference type="InterPro" id="IPR007219">
    <property type="entry name" value="XnlR_reg_dom"/>
</dbReference>
<keyword evidence="7 14" id="KW-1133">Transmembrane helix</keyword>
<evidence type="ECO:0000313" key="16">
    <source>
        <dbReference type="Proteomes" id="UP000452235"/>
    </source>
</evidence>
<keyword evidence="11" id="KW-0804">Transcription</keyword>
<dbReference type="SMART" id="SM00906">
    <property type="entry name" value="Fungal_trans"/>
    <property type="match status" value="1"/>
</dbReference>
<feature type="transmembrane region" description="Helical" evidence="14">
    <location>
        <begin position="112"/>
        <end position="136"/>
    </location>
</feature>
<evidence type="ECO:0000256" key="10">
    <source>
        <dbReference type="ARBA" id="ARBA00023136"/>
    </source>
</evidence>
<dbReference type="PROSITE" id="PS00463">
    <property type="entry name" value="ZN2_CY6_FUNGAL_1"/>
    <property type="match status" value="1"/>
</dbReference>
<evidence type="ECO:0000256" key="7">
    <source>
        <dbReference type="ARBA" id="ARBA00022989"/>
    </source>
</evidence>
<dbReference type="AlphaFoldDB" id="A0A5M3YPP7"/>
<feature type="transmembrane region" description="Helical" evidence="14">
    <location>
        <begin position="401"/>
        <end position="423"/>
    </location>
</feature>
<evidence type="ECO:0000256" key="11">
    <source>
        <dbReference type="ARBA" id="ARBA00023163"/>
    </source>
</evidence>
<dbReference type="InterPro" id="IPR005828">
    <property type="entry name" value="MFS_sugar_transport-like"/>
</dbReference>
<dbReference type="InterPro" id="IPR036864">
    <property type="entry name" value="Zn2-C6_fun-type_DNA-bd_sf"/>
</dbReference>
<dbReference type="VEuPathDB" id="FungiDB:ATEG_01791"/>
<dbReference type="PROSITE" id="PS00217">
    <property type="entry name" value="SUGAR_TRANSPORT_2"/>
    <property type="match status" value="1"/>
</dbReference>
<dbReference type="InterPro" id="IPR005829">
    <property type="entry name" value="Sugar_transporter_CS"/>
</dbReference>
<evidence type="ECO:0000256" key="3">
    <source>
        <dbReference type="ARBA" id="ARBA00022448"/>
    </source>
</evidence>
<evidence type="ECO:0000256" key="9">
    <source>
        <dbReference type="ARBA" id="ARBA00023125"/>
    </source>
</evidence>
<dbReference type="CDD" id="cd00067">
    <property type="entry name" value="GAL4"/>
    <property type="match status" value="1"/>
</dbReference>
<dbReference type="OrthoDB" id="2399539at2759"/>
<keyword evidence="10 14" id="KW-0472">Membrane</keyword>
<dbReference type="FunFam" id="1.20.1250.20:FF:000254">
    <property type="entry name" value="MAL31p Maltose permease"/>
    <property type="match status" value="1"/>
</dbReference>
<gene>
    <name evidence="15" type="ORF">ATEIFO6365_0001101500</name>
</gene>
<feature type="region of interest" description="Disordered" evidence="13">
    <location>
        <begin position="40"/>
        <end position="59"/>
    </location>
</feature>
<comment type="subcellular location">
    <subcellularLocation>
        <location evidence="1">Membrane</location>
        <topology evidence="1">Multi-pass membrane protein</topology>
    </subcellularLocation>
</comment>
<dbReference type="Gene3D" id="4.10.240.10">
    <property type="entry name" value="Zn(2)-C6 fungal-type DNA-binding domain"/>
    <property type="match status" value="1"/>
</dbReference>
<feature type="transmembrane region" description="Helical" evidence="14">
    <location>
        <begin position="497"/>
        <end position="515"/>
    </location>
</feature>
<reference evidence="15 16" key="1">
    <citation type="submission" date="2020-01" db="EMBL/GenBank/DDBJ databases">
        <title>Aspergillus terreus IFO 6365 whole genome shotgun sequence.</title>
        <authorList>
            <person name="Kanamasa S."/>
            <person name="Takahashi H."/>
        </authorList>
    </citation>
    <scope>NUCLEOTIDE SEQUENCE [LARGE SCALE GENOMIC DNA]</scope>
    <source>
        <strain evidence="15 16">IFO 6365</strain>
    </source>
</reference>
<accession>A0A5M3YPP7</accession>
<comment type="caution">
    <text evidence="15">The sequence shown here is derived from an EMBL/GenBank/DDBJ whole genome shotgun (WGS) entry which is preliminary data.</text>
</comment>
<feature type="compositionally biased region" description="Polar residues" evidence="13">
    <location>
        <begin position="44"/>
        <end position="59"/>
    </location>
</feature>
<dbReference type="InterPro" id="IPR036259">
    <property type="entry name" value="MFS_trans_sf"/>
</dbReference>
<evidence type="ECO:0000256" key="8">
    <source>
        <dbReference type="ARBA" id="ARBA00023015"/>
    </source>
</evidence>
<dbReference type="InterPro" id="IPR003663">
    <property type="entry name" value="Sugar/inositol_transpt"/>
</dbReference>
<dbReference type="PANTHER" id="PTHR47431">
    <property type="entry name" value="ZN(II)2CYS6 TRANSCRIPTION FACTOR (EUROFUNG)-RELATED"/>
    <property type="match status" value="1"/>
</dbReference>
<dbReference type="VEuPathDB" id="FungiDB:ATEG_01792"/>
<keyword evidence="6" id="KW-0479">Metal-binding</keyword>
<dbReference type="InterPro" id="IPR001138">
    <property type="entry name" value="Zn2Cys6_DnaBD"/>
</dbReference>
<dbReference type="CDD" id="cd12148">
    <property type="entry name" value="fungal_TF_MHR"/>
    <property type="match status" value="1"/>
</dbReference>
<dbReference type="Pfam" id="PF00172">
    <property type="entry name" value="Zn_clus"/>
    <property type="match status" value="1"/>
</dbReference>
<dbReference type="InterPro" id="IPR020846">
    <property type="entry name" value="MFS_dom"/>
</dbReference>